<dbReference type="AlphaFoldDB" id="A0A316E395"/>
<dbReference type="InterPro" id="IPR023011">
    <property type="entry name" value="ATP_synth_F0_asu_AS"/>
</dbReference>
<comment type="caution">
    <text evidence="2">The sequence shown here is derived from an EMBL/GenBank/DDBJ whole genome shotgun (WGS) entry which is preliminary data.</text>
</comment>
<evidence type="ECO:0000313" key="2">
    <source>
        <dbReference type="EMBL" id="PWK25157.1"/>
    </source>
</evidence>
<dbReference type="PROSITE" id="PS00449">
    <property type="entry name" value="ATPASE_A"/>
    <property type="match status" value="1"/>
</dbReference>
<reference evidence="2 3" key="1">
    <citation type="submission" date="2018-05" db="EMBL/GenBank/DDBJ databases">
        <title>Genomic Encyclopedia of Archaeal and Bacterial Type Strains, Phase II (KMG-II): from individual species to whole genera.</title>
        <authorList>
            <person name="Goeker M."/>
        </authorList>
    </citation>
    <scope>NUCLEOTIDE SEQUENCE [LARGE SCALE GENOMIC DNA]</scope>
    <source>
        <strain evidence="2 3">DSM 22214</strain>
    </source>
</reference>
<feature type="domain" description="Outer membrane protein beta-barrel" evidence="1">
    <location>
        <begin position="14"/>
        <end position="185"/>
    </location>
</feature>
<dbReference type="Pfam" id="PF13568">
    <property type="entry name" value="OMP_b-brl_2"/>
    <property type="match status" value="1"/>
</dbReference>
<dbReference type="EMBL" id="QGGO01000014">
    <property type="protein sequence ID" value="PWK25157.1"/>
    <property type="molecule type" value="Genomic_DNA"/>
</dbReference>
<evidence type="ECO:0000259" key="1">
    <source>
        <dbReference type="Pfam" id="PF13568"/>
    </source>
</evidence>
<evidence type="ECO:0000313" key="3">
    <source>
        <dbReference type="Proteomes" id="UP000245489"/>
    </source>
</evidence>
<dbReference type="InterPro" id="IPR025665">
    <property type="entry name" value="Beta-barrel_OMP_2"/>
</dbReference>
<name>A0A316E395_9BACT</name>
<dbReference type="Proteomes" id="UP000245489">
    <property type="component" value="Unassembled WGS sequence"/>
</dbReference>
<gene>
    <name evidence="2" type="ORF">LV89_02783</name>
</gene>
<organism evidence="2 3">
    <name type="scientific">Arcicella aurantiaca</name>
    <dbReference type="NCBI Taxonomy" id="591202"/>
    <lineage>
        <taxon>Bacteria</taxon>
        <taxon>Pseudomonadati</taxon>
        <taxon>Bacteroidota</taxon>
        <taxon>Cytophagia</taxon>
        <taxon>Cytophagales</taxon>
        <taxon>Flectobacillaceae</taxon>
        <taxon>Arcicella</taxon>
    </lineage>
</organism>
<protein>
    <submittedName>
        <fullName evidence="2">Outer membrane protein with beta-barrel domain</fullName>
    </submittedName>
</protein>
<proteinExistence type="predicted"/>
<keyword evidence="3" id="KW-1185">Reference proteome</keyword>
<sequence>MLVAILAISTLSTFAQEKSFTAGLRLGANLSQVSGNDLSFSSGGKVFNFSPNDTRAYGFVGGVFLRFGKTIFIQPEILLSQKGGKFNVFEDGKASGKTIDLKLTNLDLPILVGVKIGNVLRVNAGPVATFKLSDSGNLGDSIEQYQGQKASEIFNNVTLGYQAGVGFDIGMLNLDFRYEGNVNDVVNVKFSNPNTAAKFASKGNSLQATVGIHF</sequence>
<accession>A0A316E395</accession>